<dbReference type="InterPro" id="IPR001451">
    <property type="entry name" value="Hexapep"/>
</dbReference>
<dbReference type="Pfam" id="PF00132">
    <property type="entry name" value="Hexapep"/>
    <property type="match status" value="1"/>
</dbReference>
<dbReference type="AlphaFoldDB" id="A0A223NZD9"/>
<evidence type="ECO:0000256" key="3">
    <source>
        <dbReference type="ARBA" id="ARBA00023315"/>
    </source>
</evidence>
<reference evidence="4 5" key="1">
    <citation type="submission" date="2017-08" db="EMBL/GenBank/DDBJ databases">
        <title>Complete genome sequence of Mucilaginibacter sp. strain BJC16-A31.</title>
        <authorList>
            <consortium name="Henan University of Science and Technology"/>
            <person name="You X."/>
        </authorList>
    </citation>
    <scope>NUCLEOTIDE SEQUENCE [LARGE SCALE GENOMIC DNA]</scope>
    <source>
        <strain evidence="4 5">BJC16-A31</strain>
    </source>
</reference>
<dbReference type="InterPro" id="IPR051159">
    <property type="entry name" value="Hexapeptide_acetyltransf"/>
</dbReference>
<keyword evidence="3" id="KW-0012">Acyltransferase</keyword>
<dbReference type="Gene3D" id="2.160.10.10">
    <property type="entry name" value="Hexapeptide repeat proteins"/>
    <property type="match status" value="1"/>
</dbReference>
<evidence type="ECO:0000256" key="1">
    <source>
        <dbReference type="ARBA" id="ARBA00022679"/>
    </source>
</evidence>
<sequence length="231" mass="25779">MKHFFNKLKFYIYYKFLRFNIISVTKNSVISTSAKLKKVLINGNVTIDDDVILQAGVTINCSSKISIGRFTVINGPNTDFYAAINPINIGSFCSVARNVSFQEFSHYTDRITTHLILKHIFKKQNKDITSKGAITVGNDVWIGAHSVVLSGVTIGNGAVIASNSVVTKNVPPYAIAGGSPATVIRYRFDEETISLLEGIRWWDWSIEKIKNNEDIFSDSLGNIKERLKQLI</sequence>
<evidence type="ECO:0000313" key="5">
    <source>
        <dbReference type="Proteomes" id="UP000215002"/>
    </source>
</evidence>
<evidence type="ECO:0008006" key="6">
    <source>
        <dbReference type="Google" id="ProtNLM"/>
    </source>
</evidence>
<dbReference type="PANTHER" id="PTHR23416">
    <property type="entry name" value="SIALIC ACID SYNTHASE-RELATED"/>
    <property type="match status" value="1"/>
</dbReference>
<dbReference type="PROSITE" id="PS00101">
    <property type="entry name" value="HEXAPEP_TRANSFERASES"/>
    <property type="match status" value="1"/>
</dbReference>
<dbReference type="InterPro" id="IPR011004">
    <property type="entry name" value="Trimer_LpxA-like_sf"/>
</dbReference>
<keyword evidence="5" id="KW-1185">Reference proteome</keyword>
<dbReference type="CDD" id="cd03349">
    <property type="entry name" value="LbH_XAT"/>
    <property type="match status" value="1"/>
</dbReference>
<protein>
    <recommendedName>
        <fullName evidence="6">Acetyltransferase</fullName>
    </recommendedName>
</protein>
<dbReference type="GO" id="GO:0016746">
    <property type="term" value="F:acyltransferase activity"/>
    <property type="evidence" value="ECO:0007669"/>
    <property type="project" value="UniProtKB-KW"/>
</dbReference>
<gene>
    <name evidence="4" type="ORF">MuYL_3255</name>
</gene>
<evidence type="ECO:0000313" key="4">
    <source>
        <dbReference type="EMBL" id="ASU35140.1"/>
    </source>
</evidence>
<keyword evidence="2" id="KW-0677">Repeat</keyword>
<name>A0A223NZD9_9SPHI</name>
<keyword evidence="1" id="KW-0808">Transferase</keyword>
<dbReference type="OrthoDB" id="9814490at2"/>
<dbReference type="InterPro" id="IPR018357">
    <property type="entry name" value="Hexapep_transf_CS"/>
</dbReference>
<proteinExistence type="predicted"/>
<dbReference type="Proteomes" id="UP000215002">
    <property type="component" value="Chromosome"/>
</dbReference>
<evidence type="ECO:0000256" key="2">
    <source>
        <dbReference type="ARBA" id="ARBA00022737"/>
    </source>
</evidence>
<dbReference type="SUPFAM" id="SSF51161">
    <property type="entry name" value="Trimeric LpxA-like enzymes"/>
    <property type="match status" value="1"/>
</dbReference>
<organism evidence="4 5">
    <name type="scientific">Mucilaginibacter xinganensis</name>
    <dbReference type="NCBI Taxonomy" id="1234841"/>
    <lineage>
        <taxon>Bacteria</taxon>
        <taxon>Pseudomonadati</taxon>
        <taxon>Bacteroidota</taxon>
        <taxon>Sphingobacteriia</taxon>
        <taxon>Sphingobacteriales</taxon>
        <taxon>Sphingobacteriaceae</taxon>
        <taxon>Mucilaginibacter</taxon>
    </lineage>
</organism>
<dbReference type="RefSeq" id="WP_094571384.1">
    <property type="nucleotide sequence ID" value="NZ_CP022743.1"/>
</dbReference>
<dbReference type="KEGG" id="muc:MuYL_3255"/>
<dbReference type="EMBL" id="CP022743">
    <property type="protein sequence ID" value="ASU35140.1"/>
    <property type="molecule type" value="Genomic_DNA"/>
</dbReference>
<accession>A0A223NZD9</accession>